<feature type="compositionally biased region" description="Polar residues" evidence="1">
    <location>
        <begin position="27"/>
        <end position="112"/>
    </location>
</feature>
<dbReference type="EMBL" id="JAFNEN010000097">
    <property type="protein sequence ID" value="KAG8194877.1"/>
    <property type="molecule type" value="Genomic_DNA"/>
</dbReference>
<feature type="region of interest" description="Disordered" evidence="1">
    <location>
        <begin position="26"/>
        <end position="119"/>
    </location>
</feature>
<proteinExistence type="predicted"/>
<accession>A0AAV6VDW1</accession>
<organism evidence="2 3">
    <name type="scientific">Oedothorax gibbosus</name>
    <dbReference type="NCBI Taxonomy" id="931172"/>
    <lineage>
        <taxon>Eukaryota</taxon>
        <taxon>Metazoa</taxon>
        <taxon>Ecdysozoa</taxon>
        <taxon>Arthropoda</taxon>
        <taxon>Chelicerata</taxon>
        <taxon>Arachnida</taxon>
        <taxon>Araneae</taxon>
        <taxon>Araneomorphae</taxon>
        <taxon>Entelegynae</taxon>
        <taxon>Araneoidea</taxon>
        <taxon>Linyphiidae</taxon>
        <taxon>Erigoninae</taxon>
        <taxon>Oedothorax</taxon>
    </lineage>
</organism>
<evidence type="ECO:0000313" key="3">
    <source>
        <dbReference type="Proteomes" id="UP000827092"/>
    </source>
</evidence>
<sequence length="215" mass="23638">MFYLIWKTGFGASTESRLRMTIAMSPTKASTQRASPSTLLAKSETVSEADTKASGFSLSDVTPSEANSETTFQKTTYPPLASSTKYYEPSTMSDTHSTTYSAGTAQQEMNKPSTLSATSSTTFSELTTATEHRELSTIRSESKLVTPIFPQPTESSLPLVKSQLPSITKSSKVRQRPKRIFSQPRLTNTDPITRTVNSIASTIVQQIYVLRYFFG</sequence>
<name>A0AAV6VDW1_9ARAC</name>
<evidence type="ECO:0000313" key="2">
    <source>
        <dbReference type="EMBL" id="KAG8194877.1"/>
    </source>
</evidence>
<protein>
    <submittedName>
        <fullName evidence="2">Uncharacterized protein</fullName>
    </submittedName>
</protein>
<dbReference type="Proteomes" id="UP000827092">
    <property type="component" value="Unassembled WGS sequence"/>
</dbReference>
<gene>
    <name evidence="2" type="ORF">JTE90_029168</name>
</gene>
<reference evidence="2 3" key="1">
    <citation type="journal article" date="2022" name="Nat. Ecol. Evol.">
        <title>A masculinizing supergene underlies an exaggerated male reproductive morph in a spider.</title>
        <authorList>
            <person name="Hendrickx F."/>
            <person name="De Corte Z."/>
            <person name="Sonet G."/>
            <person name="Van Belleghem S.M."/>
            <person name="Kostlbacher S."/>
            <person name="Vangestel C."/>
        </authorList>
    </citation>
    <scope>NUCLEOTIDE SEQUENCE [LARGE SCALE GENOMIC DNA]</scope>
    <source>
        <strain evidence="2">W744_W776</strain>
    </source>
</reference>
<comment type="caution">
    <text evidence="2">The sequence shown here is derived from an EMBL/GenBank/DDBJ whole genome shotgun (WGS) entry which is preliminary data.</text>
</comment>
<dbReference type="AlphaFoldDB" id="A0AAV6VDW1"/>
<evidence type="ECO:0000256" key="1">
    <source>
        <dbReference type="SAM" id="MobiDB-lite"/>
    </source>
</evidence>
<keyword evidence="3" id="KW-1185">Reference proteome</keyword>